<sequence>MSPYLLFYLSVSANELTIFAILEQITAHAELMATTFYQCQLLAKWCIPLNKQKHAKHILIVEKLKYIFR</sequence>
<gene>
    <name evidence="1" type="ORF">T4D_13587</name>
</gene>
<dbReference type="Proteomes" id="UP000054995">
    <property type="component" value="Unassembled WGS sequence"/>
</dbReference>
<evidence type="ECO:0000313" key="1">
    <source>
        <dbReference type="EMBL" id="KRY93224.1"/>
    </source>
</evidence>
<keyword evidence="2" id="KW-1185">Reference proteome</keyword>
<reference evidence="1 2" key="1">
    <citation type="submission" date="2015-01" db="EMBL/GenBank/DDBJ databases">
        <title>Evolution of Trichinella species and genotypes.</title>
        <authorList>
            <person name="Korhonen P.K."/>
            <person name="Edoardo P."/>
            <person name="Giuseppe L.R."/>
            <person name="Gasser R.B."/>
        </authorList>
    </citation>
    <scope>NUCLEOTIDE SEQUENCE [LARGE SCALE GENOMIC DNA]</scope>
    <source>
        <strain evidence="1">ISS470</strain>
    </source>
</reference>
<dbReference type="EMBL" id="JYDT01000003">
    <property type="protein sequence ID" value="KRY93224.1"/>
    <property type="molecule type" value="Genomic_DNA"/>
</dbReference>
<name>A0A0V1G4J4_TRIPS</name>
<proteinExistence type="predicted"/>
<organism evidence="1 2">
    <name type="scientific">Trichinella pseudospiralis</name>
    <name type="common">Parasitic roundworm</name>
    <dbReference type="NCBI Taxonomy" id="6337"/>
    <lineage>
        <taxon>Eukaryota</taxon>
        <taxon>Metazoa</taxon>
        <taxon>Ecdysozoa</taxon>
        <taxon>Nematoda</taxon>
        <taxon>Enoplea</taxon>
        <taxon>Dorylaimia</taxon>
        <taxon>Trichinellida</taxon>
        <taxon>Trichinellidae</taxon>
        <taxon>Trichinella</taxon>
    </lineage>
</organism>
<evidence type="ECO:0000313" key="2">
    <source>
        <dbReference type="Proteomes" id="UP000054995"/>
    </source>
</evidence>
<protein>
    <submittedName>
        <fullName evidence="1">Uncharacterized protein</fullName>
    </submittedName>
</protein>
<comment type="caution">
    <text evidence="1">The sequence shown here is derived from an EMBL/GenBank/DDBJ whole genome shotgun (WGS) entry which is preliminary data.</text>
</comment>
<accession>A0A0V1G4J4</accession>